<accession>A0A2D2PYY1</accession>
<dbReference type="NCBIfam" id="NF011105">
    <property type="entry name" value="PRK14532.1"/>
    <property type="match status" value="1"/>
</dbReference>
<comment type="subcellular location">
    <subcellularLocation>
        <location evidence="5 7">Cytoplasm</location>
    </subcellularLocation>
</comment>
<keyword evidence="5" id="KW-0963">Cytoplasm</keyword>
<feature type="binding site" evidence="5">
    <location>
        <position position="36"/>
    </location>
    <ligand>
        <name>AMP</name>
        <dbReference type="ChEBI" id="CHEBI:456215"/>
    </ligand>
</feature>
<keyword evidence="1 5" id="KW-0808">Transferase</keyword>
<organism evidence="8 9">
    <name type="scientific">Parathermosynechococcus lividus PCC 6715</name>
    <dbReference type="NCBI Taxonomy" id="1917166"/>
    <lineage>
        <taxon>Bacteria</taxon>
        <taxon>Bacillati</taxon>
        <taxon>Cyanobacteriota</taxon>
        <taxon>Cyanophyceae</taxon>
        <taxon>Acaryochloridales</taxon>
        <taxon>Thermosynechococcaceae</taxon>
        <taxon>Parathermosynechococcus</taxon>
    </lineage>
</organism>
<gene>
    <name evidence="5" type="primary">adk</name>
    <name evidence="8" type="ORF">BRW62_00300</name>
</gene>
<feature type="binding site" evidence="5">
    <location>
        <position position="127"/>
    </location>
    <ligand>
        <name>ATP</name>
        <dbReference type="ChEBI" id="CHEBI:30616"/>
    </ligand>
</feature>
<dbReference type="GO" id="GO:0004017">
    <property type="term" value="F:AMP kinase activity"/>
    <property type="evidence" value="ECO:0007669"/>
    <property type="project" value="UniProtKB-UniRule"/>
</dbReference>
<dbReference type="EMBL" id="CP018092">
    <property type="protein sequence ID" value="ATS17441.1"/>
    <property type="molecule type" value="Genomic_DNA"/>
</dbReference>
<dbReference type="AlphaFoldDB" id="A0A2D2PYY1"/>
<dbReference type="NCBIfam" id="NF001381">
    <property type="entry name" value="PRK00279.1-3"/>
    <property type="match status" value="1"/>
</dbReference>
<name>A0A2D2PYY1_PARLV</name>
<feature type="binding site" evidence="5">
    <location>
        <position position="137"/>
    </location>
    <ligand>
        <name>AMP</name>
        <dbReference type="ChEBI" id="CHEBI:456215"/>
    </ligand>
</feature>
<feature type="region of interest" description="NMP" evidence="5">
    <location>
        <begin position="30"/>
        <end position="59"/>
    </location>
</feature>
<dbReference type="GO" id="GO:0005524">
    <property type="term" value="F:ATP binding"/>
    <property type="evidence" value="ECO:0007669"/>
    <property type="project" value="UniProtKB-UniRule"/>
</dbReference>
<reference evidence="8 9" key="1">
    <citation type="submission" date="2016-11" db="EMBL/GenBank/DDBJ databases">
        <title>Complete genome sequence of thermophilic cyanobacteria strain Synechococcus sp. PCC6715.</title>
        <authorList>
            <person name="Tang J."/>
            <person name="Daroch M."/>
            <person name="Liang Y."/>
            <person name="Jiang D."/>
            <person name="Shah M."/>
        </authorList>
    </citation>
    <scope>NUCLEOTIDE SEQUENCE [LARGE SCALE GENOMIC DNA]</scope>
    <source>
        <strain evidence="8 9">PCC 6715</strain>
    </source>
</reference>
<proteinExistence type="inferred from homology"/>
<keyword evidence="9" id="KW-1185">Reference proteome</keyword>
<reference evidence="9" key="2">
    <citation type="journal article" date="2022" name="Front. Microbiol.">
        <title>Comparative Genomic Analysis Revealed Distinct Molecular Components and Organization of CO2-Concentrating Mechanism in Thermophilic Cyanobacteria.</title>
        <authorList>
            <person name="Tang J."/>
            <person name="Zhou H."/>
            <person name="Yao D."/>
            <person name="Riaz S."/>
            <person name="You D."/>
            <person name="Klepacz-Smolka A."/>
            <person name="Daroch M."/>
        </authorList>
    </citation>
    <scope>NUCLEOTIDE SEQUENCE [LARGE SCALE GENOMIC DNA]</scope>
    <source>
        <strain evidence="9">PCC 6715</strain>
    </source>
</reference>
<dbReference type="CDD" id="cd01428">
    <property type="entry name" value="ADK"/>
    <property type="match status" value="1"/>
</dbReference>
<feature type="binding site" evidence="5">
    <location>
        <begin position="85"/>
        <end position="88"/>
    </location>
    <ligand>
        <name>AMP</name>
        <dbReference type="ChEBI" id="CHEBI:456215"/>
    </ligand>
</feature>
<feature type="binding site" evidence="5">
    <location>
        <position position="31"/>
    </location>
    <ligand>
        <name>AMP</name>
        <dbReference type="ChEBI" id="CHEBI:456215"/>
    </ligand>
</feature>
<comment type="catalytic activity">
    <reaction evidence="5 7">
        <text>AMP + ATP = 2 ADP</text>
        <dbReference type="Rhea" id="RHEA:12973"/>
        <dbReference type="ChEBI" id="CHEBI:30616"/>
        <dbReference type="ChEBI" id="CHEBI:456215"/>
        <dbReference type="ChEBI" id="CHEBI:456216"/>
        <dbReference type="EC" id="2.7.4.3"/>
    </reaction>
</comment>
<dbReference type="PANTHER" id="PTHR23359">
    <property type="entry name" value="NUCLEOTIDE KINASE"/>
    <property type="match status" value="1"/>
</dbReference>
<dbReference type="HAMAP" id="MF_00235">
    <property type="entry name" value="Adenylate_kinase_Adk"/>
    <property type="match status" value="1"/>
</dbReference>
<evidence type="ECO:0000256" key="2">
    <source>
        <dbReference type="ARBA" id="ARBA00022727"/>
    </source>
</evidence>
<evidence type="ECO:0000256" key="4">
    <source>
        <dbReference type="ARBA" id="ARBA00022777"/>
    </source>
</evidence>
<protein>
    <recommendedName>
        <fullName evidence="5 7">Adenylate kinase</fullName>
        <shortName evidence="5">AK</shortName>
        <ecNumber evidence="5 7">2.7.4.3</ecNumber>
    </recommendedName>
    <alternativeName>
        <fullName evidence="5">ATP-AMP transphosphorylase</fullName>
    </alternativeName>
    <alternativeName>
        <fullName evidence="5">ATP:AMP phosphotransferase</fullName>
    </alternativeName>
    <alternativeName>
        <fullName evidence="5">Adenylate monophosphate kinase</fullName>
    </alternativeName>
</protein>
<feature type="binding site" evidence="5">
    <location>
        <position position="176"/>
    </location>
    <ligand>
        <name>ATP</name>
        <dbReference type="ChEBI" id="CHEBI:30616"/>
    </ligand>
</feature>
<keyword evidence="5 7" id="KW-0067">ATP-binding</keyword>
<comment type="pathway">
    <text evidence="5">Purine metabolism; AMP biosynthesis via salvage pathway; AMP from ADP: step 1/1.</text>
</comment>
<dbReference type="NCBIfam" id="TIGR01351">
    <property type="entry name" value="adk"/>
    <property type="match status" value="1"/>
</dbReference>
<feature type="binding site" evidence="5">
    <location>
        <position position="148"/>
    </location>
    <ligand>
        <name>AMP</name>
        <dbReference type="ChEBI" id="CHEBI:456215"/>
    </ligand>
</feature>
<dbReference type="PRINTS" id="PR00094">
    <property type="entry name" value="ADENYLTKNASE"/>
</dbReference>
<evidence type="ECO:0000256" key="1">
    <source>
        <dbReference type="ARBA" id="ARBA00022679"/>
    </source>
</evidence>
<keyword evidence="4 5" id="KW-0418">Kinase</keyword>
<dbReference type="NCBIfam" id="NF011104">
    <property type="entry name" value="PRK14531.1"/>
    <property type="match status" value="1"/>
</dbReference>
<dbReference type="InterPro" id="IPR033690">
    <property type="entry name" value="Adenylat_kinase_CS"/>
</dbReference>
<dbReference type="Proteomes" id="UP000231057">
    <property type="component" value="Chromosome"/>
</dbReference>
<dbReference type="SUPFAM" id="SSF52540">
    <property type="entry name" value="P-loop containing nucleoside triphosphate hydrolases"/>
    <property type="match status" value="1"/>
</dbReference>
<feature type="binding site" evidence="5">
    <location>
        <begin position="10"/>
        <end position="15"/>
    </location>
    <ligand>
        <name>ATP</name>
        <dbReference type="ChEBI" id="CHEBI:30616"/>
    </ligand>
</feature>
<evidence type="ECO:0000313" key="8">
    <source>
        <dbReference type="EMBL" id="ATS17441.1"/>
    </source>
</evidence>
<dbReference type="KEGG" id="slw:BRW62_00300"/>
<comment type="function">
    <text evidence="5">Catalyzes the reversible transfer of the terminal phosphate group between ATP and AMP. Plays an important role in cellular energy homeostasis and in adenine nucleotide metabolism.</text>
</comment>
<comment type="similarity">
    <text evidence="5 6">Belongs to the adenylate kinase family.</text>
</comment>
<evidence type="ECO:0000256" key="3">
    <source>
        <dbReference type="ARBA" id="ARBA00022741"/>
    </source>
</evidence>
<evidence type="ECO:0000313" key="9">
    <source>
        <dbReference type="Proteomes" id="UP000231057"/>
    </source>
</evidence>
<dbReference type="InterPro" id="IPR006259">
    <property type="entry name" value="Adenyl_kin_sub"/>
</dbReference>
<feature type="binding site" evidence="5">
    <location>
        <begin position="57"/>
        <end position="59"/>
    </location>
    <ligand>
        <name>AMP</name>
        <dbReference type="ChEBI" id="CHEBI:456215"/>
    </ligand>
</feature>
<dbReference type="PROSITE" id="PS00113">
    <property type="entry name" value="ADENYLATE_KINASE"/>
    <property type="match status" value="1"/>
</dbReference>
<evidence type="ECO:0000256" key="6">
    <source>
        <dbReference type="RuleBase" id="RU003330"/>
    </source>
</evidence>
<dbReference type="RefSeq" id="WP_099797583.1">
    <property type="nucleotide sequence ID" value="NZ_CP018092.1"/>
</dbReference>
<dbReference type="UniPathway" id="UPA00588">
    <property type="reaction ID" value="UER00649"/>
</dbReference>
<dbReference type="Gene3D" id="3.40.50.300">
    <property type="entry name" value="P-loop containing nucleotide triphosphate hydrolases"/>
    <property type="match status" value="1"/>
</dbReference>
<evidence type="ECO:0000256" key="5">
    <source>
        <dbReference type="HAMAP-Rule" id="MF_00235"/>
    </source>
</evidence>
<evidence type="ECO:0000256" key="7">
    <source>
        <dbReference type="RuleBase" id="RU003331"/>
    </source>
</evidence>
<dbReference type="GO" id="GO:0005737">
    <property type="term" value="C:cytoplasm"/>
    <property type="evidence" value="ECO:0007669"/>
    <property type="project" value="UniProtKB-SubCell"/>
</dbReference>
<dbReference type="OrthoDB" id="9805030at2"/>
<comment type="caution">
    <text evidence="5">Lacks conserved residue(s) required for the propagation of feature annotation.</text>
</comment>
<dbReference type="GO" id="GO:0044209">
    <property type="term" value="P:AMP salvage"/>
    <property type="evidence" value="ECO:0007669"/>
    <property type="project" value="UniProtKB-UniRule"/>
</dbReference>
<dbReference type="InterPro" id="IPR000850">
    <property type="entry name" value="Adenylat/UMP-CMP_kin"/>
</dbReference>
<dbReference type="EC" id="2.7.4.3" evidence="5 7"/>
<dbReference type="InterPro" id="IPR027417">
    <property type="entry name" value="P-loop_NTPase"/>
</dbReference>
<keyword evidence="2 5" id="KW-0545">Nucleotide biosynthesis</keyword>
<comment type="subunit">
    <text evidence="5 7">Monomer.</text>
</comment>
<comment type="domain">
    <text evidence="5">Consists of three domains, a large central CORE domain and two small peripheral domains, NMPbind and LID, which undergo movements during catalysis. The LID domain closes over the site of phosphoryl transfer upon ATP binding. Assembling and dissambling the active center during each catalytic cycle provides an effective means to prevent ATP hydrolysis.</text>
</comment>
<dbReference type="NCBIfam" id="NF011100">
    <property type="entry name" value="PRK14527.1"/>
    <property type="match status" value="1"/>
</dbReference>
<dbReference type="Pfam" id="PF00406">
    <property type="entry name" value="ADK"/>
    <property type="match status" value="1"/>
</dbReference>
<sequence length="195" mass="21338">MRLILFGGPGSGKGTQAAILLEHFGIPHISTGDILRSERAAGTPLGQQAQGYMDRGELVPDQVIVDMVANRLQQADTATGWLLDGFPRNPSQAKIFESMLTDIGQTYDYLLFLDVPAHILQERALNRAKQAASGQQRSDDTPETILKRLQVYEQETLPMIQQYIGHPKFVHVDGTGTIAEVTAAIKARLGEVNCV</sequence>
<feature type="binding site" evidence="5">
    <location>
        <position position="92"/>
    </location>
    <ligand>
        <name>AMP</name>
        <dbReference type="ChEBI" id="CHEBI:456215"/>
    </ligand>
</feature>
<keyword evidence="3 5" id="KW-0547">Nucleotide-binding</keyword>